<protein>
    <submittedName>
        <fullName evidence="2">Uncharacterized protein</fullName>
    </submittedName>
</protein>
<dbReference type="KEGG" id="vg:5176788"/>
<dbReference type="OrthoDB" id="1035at10239"/>
<feature type="compositionally biased region" description="Polar residues" evidence="1">
    <location>
        <begin position="392"/>
        <end position="403"/>
    </location>
</feature>
<dbReference type="RefSeq" id="YP_418215.1">
    <property type="nucleotide sequence ID" value="NC_007623.1"/>
</dbReference>
<reference evidence="2 3" key="2">
    <citation type="journal article" date="2003" name="Res. Microbiol.">
        <title>Myoviridae bacteriophages of Pseudomonas aeruginosa: a long and complex evolutionary pathway.</title>
        <authorList>
            <person name="Krylov V.N."/>
            <person name="Pleteneva E.A."/>
            <person name="Bourkalsteva M.V."/>
            <person name="Shaburova O.V."/>
            <person name="Volckaert G."/>
            <person name="Sykilinda N.N."/>
            <person name="Kurochkina L.P."/>
            <person name="Mesyanzhinov V.V."/>
        </authorList>
    </citation>
    <scope>NUCLEOTIDE SEQUENCE [LARGE SCALE GENOMIC DNA]</scope>
</reference>
<dbReference type="Proteomes" id="UP000001239">
    <property type="component" value="Segment"/>
</dbReference>
<evidence type="ECO:0000313" key="3">
    <source>
        <dbReference type="Proteomes" id="UP000001239"/>
    </source>
</evidence>
<reference evidence="2 3" key="1">
    <citation type="journal article" date="2002" name="Genetika">
        <title>Phenogenetic characterization of a group of giant Phi KZ-like bacteriophages of Pseudomonas aeruginosa].</title>
        <authorList>
            <person name="Burkal'tseva M.V."/>
            <person name="Krylov V.N."/>
            <person name="Pleteneva E.A."/>
            <person name="Shaburova O.V."/>
            <person name="Krylov S.V."/>
            <person name="Volckaert G."/>
            <person name="Sykilinda N.N."/>
            <person name="Kurochkina L.P."/>
            <person name="Mesyanzhinov V.V."/>
        </authorList>
    </citation>
    <scope>NUCLEOTIDE SEQUENCE [LARGE SCALE GENOMIC DNA]</scope>
</reference>
<evidence type="ECO:0000313" key="2">
    <source>
        <dbReference type="EMBL" id="CAG27276.1"/>
    </source>
</evidence>
<keyword evidence="3" id="KW-1185">Reference proteome</keyword>
<feature type="region of interest" description="Disordered" evidence="1">
    <location>
        <begin position="348"/>
        <end position="403"/>
    </location>
</feature>
<sequence length="730" mass="80139">MAQVTTRDRDIITKSFRLLTRGIPPSEVLDILDWDKYFNVFSSATGDNRFVNPVPQWSPATDPRYGRLMVTPEGGFGSMYKEIYDNNATLLTITPGVAQFAGLLSFITNMFSPAAAIIANKGRAPSLSFYMGQAIGSIAFWPMQLLSISTQFLAFLADSPKHQFWTVKPAVGAYTMVATGVLNDFMVKLGYIDPILPKMNQQQTDPLYGLKPDYDNSKVVSSLSTLFPDCVNQDGTIDLMRLVNKGVRKHRVMLERLASMDNDTSINSPQQKLERAKQILQEVTFDRSVTAGRPSQEYIEKEMSTVGKYRGDNEPNYVEEDSAYLNRGAYQDIDPARNKQYGIANLELEQPPTGPDGQPTSTMQPMGTGESYGTSAPPVNPNERPQRPSPATPSVTANPAINNGDQFYYEDNPNDRTWMGDIYDLVKTAVAGGMDGITFRVEGNGGATRDSFSNSTGQSPMAEKFNSIVRTTNDFTFDVAKGQTGLAIVDGLINIVKDAAMGALSGSVIGNIPLAVANNSYVKIPDHWTESTCNLHTETYTIKSVCNYAHPYEQIVKIWVLISLLLPLVAGNTSGGGTHTSPFYVKAFCKSRGIIRTGLVTQLDLTLGEGDAGWTRDRKPLNMTASLQITDLEPLVTLPIDRSISILDLTNPNAVVSRILSDDSAFNNFASRITGMDYLDTILRWSRLNRQLTGVVTDIKTSIRSDNIAAKINDSIAADLLRLATRPLAR</sequence>
<name>Q2Z0P9_9CAUD</name>
<proteinExistence type="predicted"/>
<reference evidence="2 3" key="4">
    <citation type="journal article" date="2005" name="J. Mol. Biol.">
        <title>Genome comparison of Pseudomonas aeruginosa large phages.</title>
        <authorList>
            <person name="Hertveldt K."/>
            <person name="Lavigne R."/>
            <person name="Pleteneva E."/>
            <person name="Sernova N."/>
            <person name="Kurochkina L."/>
            <person name="Korchevskii R."/>
            <person name="Robben J."/>
            <person name="Mesyanzhinov V."/>
            <person name="Krylov V.N."/>
            <person name="Volckaert G."/>
        </authorList>
    </citation>
    <scope>NUCLEOTIDE SEQUENCE</scope>
</reference>
<evidence type="ECO:0000256" key="1">
    <source>
        <dbReference type="SAM" id="MobiDB-lite"/>
    </source>
</evidence>
<organism evidence="2 3">
    <name type="scientific">Pseudomonas phage EL</name>
    <dbReference type="NCBI Taxonomy" id="273133"/>
    <lineage>
        <taxon>Viruses</taxon>
        <taxon>Duplodnaviria</taxon>
        <taxon>Heunggongvirae</taxon>
        <taxon>Uroviricota</taxon>
        <taxon>Caudoviricetes</taxon>
        <taxon>Chimalliviridae</taxon>
        <taxon>Elvirus</taxon>
        <taxon>Elvirus EL</taxon>
    </lineage>
</organism>
<accession>Q2Z0P9</accession>
<dbReference type="EMBL" id="AJ697969">
    <property type="protein sequence ID" value="CAG27276.1"/>
    <property type="molecule type" value="Genomic_DNA"/>
</dbReference>
<reference evidence="2 3" key="3">
    <citation type="journal article" date="2004" name="Bioinformatics">
        <title>PHIRE, a deterministic approach to reveal regulatory elements in bacteriophage genomes.</title>
        <authorList>
            <person name="Lavigne R."/>
            <person name="Sun W.D."/>
            <person name="Volckaert G."/>
        </authorList>
    </citation>
    <scope>NUCLEOTIDE SEQUENCE [LARGE SCALE GENOMIC DNA]</scope>
</reference>
<dbReference type="GeneID" id="5176788"/>